<keyword evidence="1" id="KW-0732">Signal</keyword>
<evidence type="ECO:0000256" key="1">
    <source>
        <dbReference type="SAM" id="SignalP"/>
    </source>
</evidence>
<dbReference type="GeneID" id="54475769"/>
<feature type="signal peptide" evidence="1">
    <location>
        <begin position="1"/>
        <end position="18"/>
    </location>
</feature>
<sequence>MTKLALLTPLLFLSAALALPVPGHIQYRLEKLEVSILGVVNGINSHEATFTHADYHAGEDHFNQLLGKLSGSFACSSSTASYQADSEDRVVDSLLSARRNLLELADELVADDKLAAESILTDVCRAFDHYRAVHPYIKSL</sequence>
<proteinExistence type="predicted"/>
<gene>
    <name evidence="2" type="ORF">BDY17DRAFT_304755</name>
</gene>
<protein>
    <recommendedName>
        <fullName evidence="4">Hydrophobic surface binding protein A-domain-containing protein</fullName>
    </recommendedName>
</protein>
<accession>A0A6A6PI71</accession>
<feature type="chain" id="PRO_5025358922" description="Hydrophobic surface binding protein A-domain-containing protein" evidence="1">
    <location>
        <begin position="19"/>
        <end position="140"/>
    </location>
</feature>
<name>A0A6A6PI71_9PEZI</name>
<evidence type="ECO:0000313" key="3">
    <source>
        <dbReference type="Proteomes" id="UP000799767"/>
    </source>
</evidence>
<organism evidence="2 3">
    <name type="scientific">Neohortaea acidophila</name>
    <dbReference type="NCBI Taxonomy" id="245834"/>
    <lineage>
        <taxon>Eukaryota</taxon>
        <taxon>Fungi</taxon>
        <taxon>Dikarya</taxon>
        <taxon>Ascomycota</taxon>
        <taxon>Pezizomycotina</taxon>
        <taxon>Dothideomycetes</taxon>
        <taxon>Dothideomycetidae</taxon>
        <taxon>Mycosphaerellales</taxon>
        <taxon>Teratosphaeriaceae</taxon>
        <taxon>Neohortaea</taxon>
    </lineage>
</organism>
<dbReference type="Proteomes" id="UP000799767">
    <property type="component" value="Unassembled WGS sequence"/>
</dbReference>
<reference evidence="2" key="1">
    <citation type="journal article" date="2020" name="Stud. Mycol.">
        <title>101 Dothideomycetes genomes: a test case for predicting lifestyles and emergence of pathogens.</title>
        <authorList>
            <person name="Haridas S."/>
            <person name="Albert R."/>
            <person name="Binder M."/>
            <person name="Bloem J."/>
            <person name="Labutti K."/>
            <person name="Salamov A."/>
            <person name="Andreopoulos B."/>
            <person name="Baker S."/>
            <person name="Barry K."/>
            <person name="Bills G."/>
            <person name="Bluhm B."/>
            <person name="Cannon C."/>
            <person name="Castanera R."/>
            <person name="Culley D."/>
            <person name="Daum C."/>
            <person name="Ezra D."/>
            <person name="Gonzalez J."/>
            <person name="Henrissat B."/>
            <person name="Kuo A."/>
            <person name="Liang C."/>
            <person name="Lipzen A."/>
            <person name="Lutzoni F."/>
            <person name="Magnuson J."/>
            <person name="Mondo S."/>
            <person name="Nolan M."/>
            <person name="Ohm R."/>
            <person name="Pangilinan J."/>
            <person name="Park H.-J."/>
            <person name="Ramirez L."/>
            <person name="Alfaro M."/>
            <person name="Sun H."/>
            <person name="Tritt A."/>
            <person name="Yoshinaga Y."/>
            <person name="Zwiers L.-H."/>
            <person name="Turgeon B."/>
            <person name="Goodwin S."/>
            <person name="Spatafora J."/>
            <person name="Crous P."/>
            <person name="Grigoriev I."/>
        </authorList>
    </citation>
    <scope>NUCLEOTIDE SEQUENCE</scope>
    <source>
        <strain evidence="2">CBS 113389</strain>
    </source>
</reference>
<dbReference type="RefSeq" id="XP_033585527.1">
    <property type="nucleotide sequence ID" value="XM_033734767.1"/>
</dbReference>
<evidence type="ECO:0008006" key="4">
    <source>
        <dbReference type="Google" id="ProtNLM"/>
    </source>
</evidence>
<dbReference type="EMBL" id="MU001642">
    <property type="protein sequence ID" value="KAF2478957.1"/>
    <property type="molecule type" value="Genomic_DNA"/>
</dbReference>
<dbReference type="AlphaFoldDB" id="A0A6A6PI71"/>
<keyword evidence="3" id="KW-1185">Reference proteome</keyword>
<evidence type="ECO:0000313" key="2">
    <source>
        <dbReference type="EMBL" id="KAF2478957.1"/>
    </source>
</evidence>